<keyword evidence="2" id="KW-1185">Reference proteome</keyword>
<proteinExistence type="predicted"/>
<dbReference type="EMBL" id="JAETWB010000006">
    <property type="protein sequence ID" value="MBL6079262.1"/>
    <property type="molecule type" value="Genomic_DNA"/>
</dbReference>
<protein>
    <submittedName>
        <fullName evidence="1">Uncharacterized protein</fullName>
    </submittedName>
</protein>
<organism evidence="1 2">
    <name type="scientific">Belnapia arida</name>
    <dbReference type="NCBI Taxonomy" id="2804533"/>
    <lineage>
        <taxon>Bacteria</taxon>
        <taxon>Pseudomonadati</taxon>
        <taxon>Pseudomonadota</taxon>
        <taxon>Alphaproteobacteria</taxon>
        <taxon>Acetobacterales</taxon>
        <taxon>Roseomonadaceae</taxon>
        <taxon>Belnapia</taxon>
    </lineage>
</organism>
<dbReference type="RefSeq" id="WP_202832523.1">
    <property type="nucleotide sequence ID" value="NZ_JAETWB010000006.1"/>
</dbReference>
<name>A0ABS1U3M4_9PROT</name>
<gene>
    <name evidence="1" type="ORF">JMJ56_14680</name>
</gene>
<evidence type="ECO:0000313" key="1">
    <source>
        <dbReference type="EMBL" id="MBL6079262.1"/>
    </source>
</evidence>
<reference evidence="1 2" key="1">
    <citation type="submission" date="2021-01" db="EMBL/GenBank/DDBJ databases">
        <title>Belnapia mucosa sp. nov. and Belnapia arida sp. nov., isolated from the Tabernas Desert (Almeria, Spain).</title>
        <authorList>
            <person name="Molina-Menor E."/>
            <person name="Vidal-Verdu A."/>
            <person name="Calonge A."/>
            <person name="Satari L."/>
            <person name="Pereto J."/>
            <person name="Porcar M."/>
        </authorList>
    </citation>
    <scope>NUCLEOTIDE SEQUENCE [LARGE SCALE GENOMIC DNA]</scope>
    <source>
        <strain evidence="1 2">T18</strain>
    </source>
</reference>
<comment type="caution">
    <text evidence="1">The sequence shown here is derived from an EMBL/GenBank/DDBJ whole genome shotgun (WGS) entry which is preliminary data.</text>
</comment>
<sequence length="93" mass="10250">MPSRAPGLFLTQGLALPAGCVMARLQVLLPPGMPAEAWVEAKFLADRRRECLHHLLRGREWQRLEASRTCLFDDPKAAQAAADSRRLSATDAP</sequence>
<dbReference type="Proteomes" id="UP000660885">
    <property type="component" value="Unassembled WGS sequence"/>
</dbReference>
<accession>A0ABS1U3M4</accession>
<evidence type="ECO:0000313" key="2">
    <source>
        <dbReference type="Proteomes" id="UP000660885"/>
    </source>
</evidence>